<evidence type="ECO:0000313" key="3">
    <source>
        <dbReference type="Proteomes" id="UP000008984"/>
    </source>
</evidence>
<protein>
    <submittedName>
        <fullName evidence="2">Predicted protein</fullName>
    </submittedName>
</protein>
<dbReference type="RefSeq" id="XP_006961226.1">
    <property type="nucleotide sequence ID" value="XM_006961164.1"/>
</dbReference>
<dbReference type="Proteomes" id="UP000008984">
    <property type="component" value="Unassembled WGS sequence"/>
</dbReference>
<evidence type="ECO:0000313" key="2">
    <source>
        <dbReference type="EMBL" id="EGR52272.1"/>
    </source>
</evidence>
<reference evidence="2 3" key="1">
    <citation type="journal article" date="2008" name="Nat. Biotechnol.">
        <title>Genome sequencing and analysis of the biomass-degrading fungus Trichoderma reesei (syn. Hypocrea jecorina).</title>
        <authorList>
            <person name="Martinez D."/>
            <person name="Berka R.M."/>
            <person name="Henrissat B."/>
            <person name="Saloheimo M."/>
            <person name="Arvas M."/>
            <person name="Baker S.E."/>
            <person name="Chapman J."/>
            <person name="Chertkov O."/>
            <person name="Coutinho P.M."/>
            <person name="Cullen D."/>
            <person name="Danchin E.G."/>
            <person name="Grigoriev I.V."/>
            <person name="Harris P."/>
            <person name="Jackson M."/>
            <person name="Kubicek C.P."/>
            <person name="Han C.S."/>
            <person name="Ho I."/>
            <person name="Larrondo L.F."/>
            <person name="de Leon A.L."/>
            <person name="Magnuson J.K."/>
            <person name="Merino S."/>
            <person name="Misra M."/>
            <person name="Nelson B."/>
            <person name="Putnam N."/>
            <person name="Robbertse B."/>
            <person name="Salamov A.A."/>
            <person name="Schmoll M."/>
            <person name="Terry A."/>
            <person name="Thayer N."/>
            <person name="Westerholm-Parvinen A."/>
            <person name="Schoch C.L."/>
            <person name="Yao J."/>
            <person name="Barabote R."/>
            <person name="Nelson M.A."/>
            <person name="Detter C."/>
            <person name="Bruce D."/>
            <person name="Kuske C.R."/>
            <person name="Xie G."/>
            <person name="Richardson P."/>
            <person name="Rokhsar D.S."/>
            <person name="Lucas S.M."/>
            <person name="Rubin E.M."/>
            <person name="Dunn-Coleman N."/>
            <person name="Ward M."/>
            <person name="Brettin T.S."/>
        </authorList>
    </citation>
    <scope>NUCLEOTIDE SEQUENCE [LARGE SCALE GENOMIC DNA]</scope>
    <source>
        <strain evidence="2 3">QM6a</strain>
    </source>
</reference>
<dbReference type="HOGENOM" id="CLU_043562_0_0_1"/>
<dbReference type="EMBL" id="GL985056">
    <property type="protein sequence ID" value="EGR52272.1"/>
    <property type="molecule type" value="Genomic_DNA"/>
</dbReference>
<evidence type="ECO:0000256" key="1">
    <source>
        <dbReference type="SAM" id="MobiDB-lite"/>
    </source>
</evidence>
<keyword evidence="3" id="KW-1185">Reference proteome</keyword>
<dbReference type="OrthoDB" id="3513679at2759"/>
<proteinExistence type="predicted"/>
<dbReference type="AlphaFoldDB" id="G0R7R8"/>
<dbReference type="VEuPathDB" id="FungiDB:TRIREDRAFT_102677"/>
<feature type="compositionally biased region" description="Polar residues" evidence="1">
    <location>
        <begin position="448"/>
        <end position="463"/>
    </location>
</feature>
<dbReference type="eggNOG" id="ENOG502RJ3F">
    <property type="taxonomic scope" value="Eukaryota"/>
</dbReference>
<dbReference type="GeneID" id="18480446"/>
<sequence length="490" mass="55829">MEGLSYHQRALVRDFNRPFDDITREEKLWYLRTSLEADHLGNQFWMCAWRTYEPPIDEPLPRIPAYQFKDICNKSVPIYILRGHWRLAGILNNYIYRRWFKPYRSEIEYGRFITKFIALRNTDTPSPAILQNIKSLNEAVSAEIRERRLGYDREIATGTAGSDVVADHQNYILQPLFQALLLVLNPTDWNGEDSSSIGKIPVILVRTGVEDGLSEPITFEPIADKIDAYVGEDAIRTTVETAIGFVMDLEARETRAFGLRPDPIASWDPDASFCEWREIMPYDQLVGPSSRFVDDERYPEWSGAGHRMDTEDSVAHEQRELRHYAYSQGQETTLILTYRGASTNRASDAQTCICVTLLRGDRQGILRNFIPLIGAVSPPGSRSTTACAITTSTPLVKVNIYGYLWKKEVNYILLLPLCISSLIEVQRRLDHSGNFSPPHRSQKRQTADLPNSNGDYTMEAKSQTSKEGEPNNPTTWDFTVPAELAPRLPM</sequence>
<gene>
    <name evidence="2" type="ORF">TRIREDRAFT_102677</name>
</gene>
<dbReference type="KEGG" id="tre:TRIREDRAFT_102677"/>
<feature type="region of interest" description="Disordered" evidence="1">
    <location>
        <begin position="433"/>
        <end position="490"/>
    </location>
</feature>
<name>G0R7R8_HYPJQ</name>
<organism evidence="3">
    <name type="scientific">Hypocrea jecorina (strain QM6a)</name>
    <name type="common">Trichoderma reesei</name>
    <dbReference type="NCBI Taxonomy" id="431241"/>
    <lineage>
        <taxon>Eukaryota</taxon>
        <taxon>Fungi</taxon>
        <taxon>Dikarya</taxon>
        <taxon>Ascomycota</taxon>
        <taxon>Pezizomycotina</taxon>
        <taxon>Sordariomycetes</taxon>
        <taxon>Hypocreomycetidae</taxon>
        <taxon>Hypocreales</taxon>
        <taxon>Hypocreaceae</taxon>
        <taxon>Trichoderma</taxon>
    </lineage>
</organism>
<accession>G0R7R8</accession>